<dbReference type="OrthoDB" id="413402at2759"/>
<keyword evidence="5" id="KW-1185">Reference proteome</keyword>
<reference evidence="6" key="2">
    <citation type="submission" date="2025-04" db="UniProtKB">
        <authorList>
            <consortium name="RefSeq"/>
        </authorList>
    </citation>
    <scope>IDENTIFICATION</scope>
    <source>
        <tissue evidence="6">Whole body</tissue>
    </source>
</reference>
<gene>
    <name evidence="6" type="primary">LOC112684705</name>
    <name evidence="4" type="ORF">g.131729</name>
</gene>
<evidence type="ECO:0000313" key="5">
    <source>
        <dbReference type="Proteomes" id="UP000694846"/>
    </source>
</evidence>
<evidence type="ECO:0000313" key="4">
    <source>
        <dbReference type="EMBL" id="MBY76381.1"/>
    </source>
</evidence>
<dbReference type="AlphaFoldDB" id="A0A2S2QFD0"/>
<name>A0A2S2QFD0_9HEMI</name>
<comment type="similarity">
    <text evidence="1">Belongs to the menorin family.</text>
</comment>
<evidence type="ECO:0000259" key="3">
    <source>
        <dbReference type="Pfam" id="PF10223"/>
    </source>
</evidence>
<evidence type="ECO:0000313" key="6">
    <source>
        <dbReference type="RefSeq" id="XP_025412134.1"/>
    </source>
</evidence>
<dbReference type="GO" id="GO:0005615">
    <property type="term" value="C:extracellular space"/>
    <property type="evidence" value="ECO:0007669"/>
    <property type="project" value="TreeGrafter"/>
</dbReference>
<protein>
    <submittedName>
        <fullName evidence="6">Protein FAM151B</fullName>
    </submittedName>
</protein>
<organism evidence="4">
    <name type="scientific">Sipha flava</name>
    <name type="common">yellow sugarcane aphid</name>
    <dbReference type="NCBI Taxonomy" id="143950"/>
    <lineage>
        <taxon>Eukaryota</taxon>
        <taxon>Metazoa</taxon>
        <taxon>Ecdysozoa</taxon>
        <taxon>Arthropoda</taxon>
        <taxon>Hexapoda</taxon>
        <taxon>Insecta</taxon>
        <taxon>Pterygota</taxon>
        <taxon>Neoptera</taxon>
        <taxon>Paraneoptera</taxon>
        <taxon>Hemiptera</taxon>
        <taxon>Sternorrhyncha</taxon>
        <taxon>Aphidomorpha</taxon>
        <taxon>Aphidoidea</taxon>
        <taxon>Aphididae</taxon>
        <taxon>Sipha</taxon>
    </lineage>
</organism>
<proteinExistence type="inferred from homology"/>
<dbReference type="GeneID" id="112684705"/>
<dbReference type="InterPro" id="IPR019356">
    <property type="entry name" value="Menorin_dom"/>
</dbReference>
<dbReference type="EMBL" id="GGMS01007178">
    <property type="protein sequence ID" value="MBY76381.1"/>
    <property type="molecule type" value="Transcribed_RNA"/>
</dbReference>
<dbReference type="PANTHER" id="PTHR21184">
    <property type="entry name" value="MENORIN (DENDRITIC BRANCHING PROTEIN)"/>
    <property type="match status" value="1"/>
</dbReference>
<dbReference type="PANTHER" id="PTHR21184:SF6">
    <property type="entry name" value="CONSERVED PLASMA MEMBRANE PROTEIN"/>
    <property type="match status" value="1"/>
</dbReference>
<sequence length="303" mass="33039">MNFLVYFDFFIGVLLQLFNPQADQIKMMTATWDHAVNSKEKLQNALTSESKMIEADVITGHLVDESASGEEKTDRIPIMGHPPAITSDLSLKEFLDAWNQTTKILKLDFKSTEAFVLAIPIMENAFKGLPPSRLPWLNADILPGPGPGGSPGVDADTFLGLSSKNFPDSILSLGWTTQYNDYDVYSENYINDMADLLFKSKYLKPVTYAVRASFAVNSIPELQYLLETSPAGSTLTAWCSDPRDVIDDAKLVGLVRTVGADRVYLDLPGGVTKTFLEAYTTSGAGSATAALLTSMVAAGNVFR</sequence>
<dbReference type="Pfam" id="PF10223">
    <property type="entry name" value="Menorin_N"/>
    <property type="match status" value="1"/>
</dbReference>
<reference evidence="4" key="1">
    <citation type="submission" date="2018-04" db="EMBL/GenBank/DDBJ databases">
        <title>Transcriptome assembly of Sipha flava.</title>
        <authorList>
            <person name="Scully E.D."/>
            <person name="Geib S.M."/>
            <person name="Palmer N.A."/>
            <person name="Koch K."/>
            <person name="Bradshaw J."/>
            <person name="Heng-Moss T."/>
            <person name="Sarath G."/>
        </authorList>
    </citation>
    <scope>NUCLEOTIDE SEQUENCE</scope>
</reference>
<feature type="signal peptide" evidence="2">
    <location>
        <begin position="1"/>
        <end position="24"/>
    </location>
</feature>
<evidence type="ECO:0000256" key="1">
    <source>
        <dbReference type="ARBA" id="ARBA00044953"/>
    </source>
</evidence>
<dbReference type="Proteomes" id="UP000694846">
    <property type="component" value="Unplaced"/>
</dbReference>
<accession>A0A2S2QFD0</accession>
<evidence type="ECO:0000256" key="2">
    <source>
        <dbReference type="SAM" id="SignalP"/>
    </source>
</evidence>
<dbReference type="RefSeq" id="XP_025412134.1">
    <property type="nucleotide sequence ID" value="XM_025556349.1"/>
</dbReference>
<feature type="domain" description="Menorin-like" evidence="3">
    <location>
        <begin position="28"/>
        <end position="270"/>
    </location>
</feature>
<keyword evidence="2" id="KW-0732">Signal</keyword>
<feature type="chain" id="PRO_5044579131" evidence="2">
    <location>
        <begin position="25"/>
        <end position="303"/>
    </location>
</feature>